<evidence type="ECO:0000313" key="3">
    <source>
        <dbReference type="EMBL" id="KAF7426388.1"/>
    </source>
</evidence>
<evidence type="ECO:0000313" key="4">
    <source>
        <dbReference type="Proteomes" id="UP000623687"/>
    </source>
</evidence>
<gene>
    <name evidence="3" type="ORF">PC9H_008756</name>
</gene>
<accession>A0A8H6ZPJ0</accession>
<evidence type="ECO:0000259" key="2">
    <source>
        <dbReference type="Pfam" id="PF20231"/>
    </source>
</evidence>
<dbReference type="AlphaFoldDB" id="A0A8H6ZPJ0"/>
<organism evidence="3 4">
    <name type="scientific">Pleurotus ostreatus</name>
    <name type="common">Oyster mushroom</name>
    <name type="synonym">White-rot fungus</name>
    <dbReference type="NCBI Taxonomy" id="5322"/>
    <lineage>
        <taxon>Eukaryota</taxon>
        <taxon>Fungi</taxon>
        <taxon>Dikarya</taxon>
        <taxon>Basidiomycota</taxon>
        <taxon>Agaricomycotina</taxon>
        <taxon>Agaricomycetes</taxon>
        <taxon>Agaricomycetidae</taxon>
        <taxon>Agaricales</taxon>
        <taxon>Pleurotineae</taxon>
        <taxon>Pleurotaceae</taxon>
        <taxon>Pleurotus</taxon>
    </lineage>
</organism>
<keyword evidence="4" id="KW-1185">Reference proteome</keyword>
<dbReference type="OrthoDB" id="4743193at2759"/>
<dbReference type="VEuPathDB" id="FungiDB:PC9H_008756"/>
<dbReference type="Pfam" id="PF20231">
    <property type="entry name" value="DUF6589"/>
    <property type="match status" value="1"/>
</dbReference>
<feature type="region of interest" description="Disordered" evidence="1">
    <location>
        <begin position="823"/>
        <end position="855"/>
    </location>
</feature>
<dbReference type="Proteomes" id="UP000623687">
    <property type="component" value="Unassembled WGS sequence"/>
</dbReference>
<feature type="region of interest" description="Disordered" evidence="1">
    <location>
        <begin position="169"/>
        <end position="189"/>
    </location>
</feature>
<dbReference type="InterPro" id="IPR046496">
    <property type="entry name" value="DUF6589"/>
</dbReference>
<dbReference type="EMBL" id="JACETU010000006">
    <property type="protein sequence ID" value="KAF7426388.1"/>
    <property type="molecule type" value="Genomic_DNA"/>
</dbReference>
<protein>
    <recommendedName>
        <fullName evidence="2">DUF6589 domain-containing protein</fullName>
    </recommendedName>
</protein>
<dbReference type="RefSeq" id="XP_036629692.1">
    <property type="nucleotide sequence ID" value="XM_036778264.1"/>
</dbReference>
<proteinExistence type="predicted"/>
<feature type="compositionally biased region" description="Acidic residues" evidence="1">
    <location>
        <begin position="169"/>
        <end position="182"/>
    </location>
</feature>
<feature type="compositionally biased region" description="Acidic residues" evidence="1">
    <location>
        <begin position="826"/>
        <end position="855"/>
    </location>
</feature>
<name>A0A8H6ZPJ0_PLEOS</name>
<comment type="caution">
    <text evidence="3">The sequence shown here is derived from an EMBL/GenBank/DDBJ whole genome shotgun (WGS) entry which is preliminary data.</text>
</comment>
<evidence type="ECO:0000256" key="1">
    <source>
        <dbReference type="SAM" id="MobiDB-lite"/>
    </source>
</evidence>
<reference evidence="3" key="1">
    <citation type="submission" date="2019-07" db="EMBL/GenBank/DDBJ databases">
        <authorList>
            <person name="Palmer J.M."/>
        </authorList>
    </citation>
    <scope>NUCLEOTIDE SEQUENCE</scope>
    <source>
        <strain evidence="3">PC9</strain>
    </source>
</reference>
<sequence length="855" mass="97105">MANSDNTSDISNEPLAQLDEETAITQVVITYLQTLSLNDDGCRVREAVEALLHALSNHCVSESATRRWACKTASRIYASKILALSKKESGLHFGVSSARADQLNDFDLNDLATQFQATAPDLWRCYKRLLAADPATTHLRERRQQRRMDTKAAAREAVRLRYNLQENEVDEDLDSDDEDDPLLDDRASKARESTMNIRKVVLTSVMLQSTNQFCNALQSVMGVFLHSCNAPEDIIEVLARMGVSISTTSINDAISSLSKESSNGLKALGRTLTASFAYDNVDIELKHTVPTLEKPHETLVHLTSGTLIPLEHGVVREDLSCSKELWERSAMNPARTVAVEPTVSEDELLKLHQEANFDSSGLLRQGRFNAWVFRRDLVNHGPVFFRRYMKDLGTPEVVDQIPVTKSVQVPVRMMDISPSTPQGNGDALADLFHQANIGDPTEKGCDEVADIKNYVMLVHGDLLTGERIQSFQASRRIEKTPWRRNQFLIYVMGLFHLKMACADAIWRICIFPKSARNDPSSLIKFVGILRKKETAKIETKPGFRRMHEVIEHVGIVSRLNSWKAVVSKHYQSVLTLEDFAKKEPTWEDIEVMSIELAKQYVAGPSFHEIREESLLERDRVNENMILLQEYFLLYEELTLSMNEGDIGRLESVFMPWVYIFRGCGKHKYAMQLLKYLRDVHFKYLPFPGLRNAIRKNILCNPTGTPGHFRGIDWWVEHNNLYLKRIYGGKYSNHTKARIIKESPLIETFKNVRIQVAKMFHLDHRTIKHSPAKLQTTFRALGAYLDEIKANEFVPGRGVNHSIEDKKSEGIFLGMTKDFKGMRGEDMEMEGEEGEENEALGDEELEVEGEDGDLDV</sequence>
<dbReference type="GeneID" id="59378574"/>
<feature type="domain" description="DUF6589" evidence="2">
    <location>
        <begin position="370"/>
        <end position="768"/>
    </location>
</feature>